<proteinExistence type="predicted"/>
<dbReference type="Pfam" id="PF02378">
    <property type="entry name" value="PTS_EIIC"/>
    <property type="match status" value="1"/>
</dbReference>
<evidence type="ECO:0000256" key="13">
    <source>
        <dbReference type="ARBA" id="ARBA00048931"/>
    </source>
</evidence>
<dbReference type="InterPro" id="IPR018113">
    <property type="entry name" value="PTrfase_EIIB_Cys"/>
</dbReference>
<evidence type="ECO:0000256" key="9">
    <source>
        <dbReference type="ARBA" id="ARBA00022989"/>
    </source>
</evidence>
<dbReference type="EMBL" id="CP032627">
    <property type="protein sequence ID" value="AYG00718.1"/>
    <property type="molecule type" value="Genomic_DNA"/>
</dbReference>
<evidence type="ECO:0000256" key="6">
    <source>
        <dbReference type="ARBA" id="ARBA00022683"/>
    </source>
</evidence>
<evidence type="ECO:0000259" key="20">
    <source>
        <dbReference type="PROSITE" id="PS51103"/>
    </source>
</evidence>
<feature type="domain" description="PTS EIIB type-1" evidence="19">
    <location>
        <begin position="5"/>
        <end position="87"/>
    </location>
</feature>
<dbReference type="EC" id="2.7.1.211" evidence="11"/>
<evidence type="ECO:0000256" key="8">
    <source>
        <dbReference type="ARBA" id="ARBA00022777"/>
    </source>
</evidence>
<sequence>MGKYESLAQQIVKNIGGKENVNSVVHCITRLRFSLKDEAQADTVALENMDGVVAVMKAGGQYQVVIGNHVSQVFDEVVASTGQNPSEGGEVEKMSVFNRVIDIISGSFQPFLGALAAGGMIKGLLALLVAFNVLTATDGTYLLLNAVGDAIFTFLPIIVGITAARKFKLNEFVGLVLGAILMYPAIQLSAFGETQPIGTLFSGTIIESQYFTTFLGLPVIAQNYSGTVVPIIFTVWLASIIQKQAKKMIPELLQTFFVPFFTLLVAAPLALLVVGPTLNIATDLLSTGFQNLLGFNPIIFMALIGLLWQVLVIFGLHWALVSVAIVQVGADGFTQMLAGTFGASFAQVAVVLALWLKFRKQDKGLRTLGIPAMISGLAGVTEPAIYGLTLKRKRAFLYSMIGGAAGGAILGMANSGFYTMGGLGVFGLPAFVSPTGNMVLLYNALLGLAVSMLVSFGLTYLFYKEPAEVTSDDKVKAPKPTPFSTTFATNTIGSESFHSPLTGEVRALHEASDEVFSSGAMGQGVIVLPKEGKVVAPFDGEVITIFPTGHAIGLRSDRGAELLVHIGMNTVELQGQHYEKFVKTGDRFSKGDLLIKFDKEAIEAAGYVTETPVILTNTPDYSEIKVYTDNNEKIIETAS</sequence>
<dbReference type="KEGG" id="lact:D7I46_06210"/>
<dbReference type="GO" id="GO:0005886">
    <property type="term" value="C:plasma membrane"/>
    <property type="evidence" value="ECO:0007669"/>
    <property type="project" value="UniProtKB-SubCell"/>
</dbReference>
<feature type="domain" description="PTS EIIC type-1" evidence="20">
    <location>
        <begin position="102"/>
        <end position="478"/>
    </location>
</feature>
<evidence type="ECO:0000256" key="16">
    <source>
        <dbReference type="PROSITE-ProRule" id="PRU00421"/>
    </source>
</evidence>
<feature type="transmembrane region" description="Helical" evidence="17">
    <location>
        <begin position="440"/>
        <end position="463"/>
    </location>
</feature>
<comment type="function">
    <text evidence="12">The phosphoenolpyruvate-dependent sugar phosphotransferase system (sugar PTS), a major carbohydrate active transport system, catalyzes the phosphorylation of incoming sugar substrates concomitantly with their translocation across the cell membrane. This system is involved in sucrose transport.</text>
</comment>
<dbReference type="Gene3D" id="2.70.70.10">
    <property type="entry name" value="Glucose Permease (Domain IIA)"/>
    <property type="match status" value="1"/>
</dbReference>
<evidence type="ECO:0000256" key="5">
    <source>
        <dbReference type="ARBA" id="ARBA00022679"/>
    </source>
</evidence>
<dbReference type="PROSITE" id="PS51093">
    <property type="entry name" value="PTS_EIIA_TYPE_1"/>
    <property type="match status" value="1"/>
</dbReference>
<dbReference type="Pfam" id="PF00358">
    <property type="entry name" value="PTS_EIIA_1"/>
    <property type="match status" value="1"/>
</dbReference>
<dbReference type="InterPro" id="IPR011055">
    <property type="entry name" value="Dup_hybrid_motif"/>
</dbReference>
<feature type="transmembrane region" description="Helical" evidence="17">
    <location>
        <begin position="224"/>
        <end position="241"/>
    </location>
</feature>
<dbReference type="InterPro" id="IPR001996">
    <property type="entry name" value="PTS_IIB_1"/>
</dbReference>
<keyword evidence="6" id="KW-0598">Phosphotransferase system</keyword>
<evidence type="ECO:0000256" key="10">
    <source>
        <dbReference type="ARBA" id="ARBA00023136"/>
    </source>
</evidence>
<evidence type="ECO:0000256" key="14">
    <source>
        <dbReference type="ARBA" id="ARBA00074554"/>
    </source>
</evidence>
<dbReference type="FunFam" id="3.30.1360.60:FF:000001">
    <property type="entry name" value="PTS system glucose-specific IIBC component PtsG"/>
    <property type="match status" value="1"/>
</dbReference>
<feature type="transmembrane region" description="Helical" evidence="17">
    <location>
        <begin position="298"/>
        <end position="325"/>
    </location>
</feature>
<dbReference type="PANTHER" id="PTHR30175:SF1">
    <property type="entry name" value="PTS SYSTEM ARBUTIN-, CELLOBIOSE-, AND SALICIN-SPECIFIC EIIBC COMPONENT-RELATED"/>
    <property type="match status" value="1"/>
</dbReference>
<feature type="transmembrane region" description="Helical" evidence="17">
    <location>
        <begin position="368"/>
        <end position="388"/>
    </location>
</feature>
<dbReference type="GO" id="GO:0016301">
    <property type="term" value="F:kinase activity"/>
    <property type="evidence" value="ECO:0007669"/>
    <property type="project" value="UniProtKB-KW"/>
</dbReference>
<dbReference type="InterPro" id="IPR011297">
    <property type="entry name" value="PTS_IIABC_b_glu"/>
</dbReference>
<protein>
    <recommendedName>
        <fullName evidence="14">PTS system sucrose-specific EIIBCA component</fullName>
        <ecNumber evidence="11">2.7.1.211</ecNumber>
    </recommendedName>
    <alternativeName>
        <fullName evidence="15">EIIBCA-Scr</fullName>
    </alternativeName>
</protein>
<feature type="transmembrane region" description="Helical" evidence="17">
    <location>
        <begin position="395"/>
        <end position="420"/>
    </location>
</feature>
<keyword evidence="2" id="KW-0813">Transport</keyword>
<evidence type="ECO:0000256" key="2">
    <source>
        <dbReference type="ARBA" id="ARBA00022448"/>
    </source>
</evidence>
<keyword evidence="3" id="KW-1003">Cell membrane</keyword>
<feature type="transmembrane region" description="Helical" evidence="17">
    <location>
        <begin position="172"/>
        <end position="192"/>
    </location>
</feature>
<dbReference type="CDD" id="cd00212">
    <property type="entry name" value="PTS_IIB_glc"/>
    <property type="match status" value="1"/>
</dbReference>
<dbReference type="InterPro" id="IPR050558">
    <property type="entry name" value="PTS_Sugar-Specific_Components"/>
</dbReference>
<evidence type="ECO:0000313" key="22">
    <source>
        <dbReference type="Proteomes" id="UP000269374"/>
    </source>
</evidence>
<dbReference type="Gene3D" id="3.30.1360.60">
    <property type="entry name" value="Glucose permease domain IIB"/>
    <property type="match status" value="1"/>
</dbReference>
<dbReference type="GO" id="GO:0008982">
    <property type="term" value="F:protein-N(PI)-phosphohistidine-sugar phosphotransferase activity"/>
    <property type="evidence" value="ECO:0007669"/>
    <property type="project" value="InterPro"/>
</dbReference>
<gene>
    <name evidence="21" type="ORF">D7I46_06210</name>
</gene>
<dbReference type="PANTHER" id="PTHR30175">
    <property type="entry name" value="PHOSPHOTRANSFERASE SYSTEM TRANSPORT PROTEIN"/>
    <property type="match status" value="1"/>
</dbReference>
<evidence type="ECO:0000256" key="12">
    <source>
        <dbReference type="ARBA" id="ARBA00045139"/>
    </source>
</evidence>
<dbReference type="GO" id="GO:0009401">
    <property type="term" value="P:phosphoenolpyruvate-dependent sugar phosphotransferase system"/>
    <property type="evidence" value="ECO:0007669"/>
    <property type="project" value="UniProtKB-KW"/>
</dbReference>
<evidence type="ECO:0000259" key="19">
    <source>
        <dbReference type="PROSITE" id="PS51098"/>
    </source>
</evidence>
<dbReference type="GO" id="GO:0090589">
    <property type="term" value="F:protein-phosphocysteine-trehalose phosphotransferase system transporter activity"/>
    <property type="evidence" value="ECO:0007669"/>
    <property type="project" value="TreeGrafter"/>
</dbReference>
<dbReference type="RefSeq" id="WP_120772106.1">
    <property type="nucleotide sequence ID" value="NZ_CP032627.1"/>
</dbReference>
<evidence type="ECO:0000256" key="7">
    <source>
        <dbReference type="ARBA" id="ARBA00022692"/>
    </source>
</evidence>
<dbReference type="InterPro" id="IPR036878">
    <property type="entry name" value="Glu_permease_IIB"/>
</dbReference>
<evidence type="ECO:0000313" key="21">
    <source>
        <dbReference type="EMBL" id="AYG00718.1"/>
    </source>
</evidence>
<dbReference type="OrthoDB" id="9769191at2"/>
<name>A0A387BDW9_9LACT</name>
<dbReference type="NCBIfam" id="TIGR00830">
    <property type="entry name" value="PTBA"/>
    <property type="match status" value="1"/>
</dbReference>
<keyword evidence="9 17" id="KW-1133">Transmembrane helix</keyword>
<evidence type="ECO:0000259" key="18">
    <source>
        <dbReference type="PROSITE" id="PS51093"/>
    </source>
</evidence>
<accession>A0A387BDW9</accession>
<dbReference type="AlphaFoldDB" id="A0A387BDW9"/>
<feature type="transmembrane region" description="Helical" evidence="17">
    <location>
        <begin position="337"/>
        <end position="356"/>
    </location>
</feature>
<dbReference type="SUPFAM" id="SSF55604">
    <property type="entry name" value="Glucose permease domain IIB"/>
    <property type="match status" value="1"/>
</dbReference>
<dbReference type="Proteomes" id="UP000269374">
    <property type="component" value="Chromosome"/>
</dbReference>
<dbReference type="InterPro" id="IPR013013">
    <property type="entry name" value="PTS_EIIC_1"/>
</dbReference>
<feature type="active site" description="Phosphocysteine intermediate; for EIIB activity" evidence="16">
    <location>
        <position position="27"/>
    </location>
</feature>
<evidence type="ECO:0000256" key="1">
    <source>
        <dbReference type="ARBA" id="ARBA00004651"/>
    </source>
</evidence>
<evidence type="ECO:0000256" key="11">
    <source>
        <dbReference type="ARBA" id="ARBA00044053"/>
    </source>
</evidence>
<organism evidence="21 22">
    <name type="scientific">Lactococcus allomyrinae</name>
    <dbReference type="NCBI Taxonomy" id="2419773"/>
    <lineage>
        <taxon>Bacteria</taxon>
        <taxon>Bacillati</taxon>
        <taxon>Bacillota</taxon>
        <taxon>Bacilli</taxon>
        <taxon>Lactobacillales</taxon>
        <taxon>Streptococcaceae</taxon>
        <taxon>Lactococcus</taxon>
    </lineage>
</organism>
<keyword evidence="22" id="KW-1185">Reference proteome</keyword>
<dbReference type="SUPFAM" id="SSF51261">
    <property type="entry name" value="Duplicated hybrid motif"/>
    <property type="match status" value="1"/>
</dbReference>
<dbReference type="GO" id="GO:0015771">
    <property type="term" value="P:trehalose transport"/>
    <property type="evidence" value="ECO:0007669"/>
    <property type="project" value="TreeGrafter"/>
</dbReference>
<dbReference type="NCBIfam" id="TIGR01995">
    <property type="entry name" value="PTS-II-ABC-beta"/>
    <property type="match status" value="1"/>
</dbReference>
<dbReference type="PROSITE" id="PS51103">
    <property type="entry name" value="PTS_EIIC_TYPE_1"/>
    <property type="match status" value="1"/>
</dbReference>
<feature type="transmembrane region" description="Helical" evidence="17">
    <location>
        <begin position="111"/>
        <end position="134"/>
    </location>
</feature>
<comment type="subcellular location">
    <subcellularLocation>
        <location evidence="1">Cell membrane</location>
        <topology evidence="1">Multi-pass membrane protein</topology>
    </subcellularLocation>
</comment>
<keyword evidence="10 17" id="KW-0472">Membrane</keyword>
<keyword evidence="8" id="KW-0418">Kinase</keyword>
<reference evidence="21 22" key="1">
    <citation type="submission" date="2018-09" db="EMBL/GenBank/DDBJ databases">
        <title>Genome sequencing of strain 1JSPR-7.</title>
        <authorList>
            <person name="Heo J."/>
            <person name="Kim S.-J."/>
            <person name="Kwon S.-W."/>
        </authorList>
    </citation>
    <scope>NUCLEOTIDE SEQUENCE [LARGE SCALE GENOMIC DNA]</scope>
    <source>
        <strain evidence="21 22">1JSPR-7</strain>
    </source>
</reference>
<dbReference type="PROSITE" id="PS00371">
    <property type="entry name" value="PTS_EIIA_TYPE_1_HIS"/>
    <property type="match status" value="1"/>
</dbReference>
<dbReference type="InterPro" id="IPR003352">
    <property type="entry name" value="PTS_EIIC"/>
</dbReference>
<evidence type="ECO:0000256" key="17">
    <source>
        <dbReference type="SAM" id="Phobius"/>
    </source>
</evidence>
<feature type="transmembrane region" description="Helical" evidence="17">
    <location>
        <begin position="140"/>
        <end position="160"/>
    </location>
</feature>
<evidence type="ECO:0000256" key="3">
    <source>
        <dbReference type="ARBA" id="ARBA00022475"/>
    </source>
</evidence>
<dbReference type="Pfam" id="PF00367">
    <property type="entry name" value="PTS_EIIB"/>
    <property type="match status" value="1"/>
</dbReference>
<dbReference type="InterPro" id="IPR001127">
    <property type="entry name" value="PTS_EIIA_1_perm"/>
</dbReference>
<keyword evidence="5" id="KW-0808">Transferase</keyword>
<evidence type="ECO:0000256" key="4">
    <source>
        <dbReference type="ARBA" id="ARBA00022597"/>
    </source>
</evidence>
<comment type="catalytic activity">
    <reaction evidence="13">
        <text>N(pros)-phospho-L-histidyl-[protein](out) + sucrose = sucrose 6(G)-phosphate(in) + L-histidyl-[protein]</text>
        <dbReference type="Rhea" id="RHEA:49236"/>
        <dbReference type="Rhea" id="RHEA-COMP:9745"/>
        <dbReference type="Rhea" id="RHEA-COMP:9746"/>
        <dbReference type="ChEBI" id="CHEBI:17992"/>
        <dbReference type="ChEBI" id="CHEBI:29979"/>
        <dbReference type="ChEBI" id="CHEBI:64837"/>
        <dbReference type="ChEBI" id="CHEBI:91002"/>
        <dbReference type="EC" id="2.7.1.211"/>
    </reaction>
</comment>
<dbReference type="PROSITE" id="PS51098">
    <property type="entry name" value="PTS_EIIB_TYPE_1"/>
    <property type="match status" value="1"/>
</dbReference>
<keyword evidence="7 17" id="KW-0812">Transmembrane</keyword>
<evidence type="ECO:0000256" key="15">
    <source>
        <dbReference type="ARBA" id="ARBA00081008"/>
    </source>
</evidence>
<feature type="transmembrane region" description="Helical" evidence="17">
    <location>
        <begin position="253"/>
        <end position="278"/>
    </location>
</feature>
<feature type="domain" description="PTS EIIA type-1" evidence="18">
    <location>
        <begin position="513"/>
        <end position="617"/>
    </location>
</feature>
<dbReference type="FunFam" id="2.70.70.10:FF:000001">
    <property type="entry name" value="PTS system glucose-specific IIA component"/>
    <property type="match status" value="1"/>
</dbReference>
<dbReference type="PROSITE" id="PS01035">
    <property type="entry name" value="PTS_EIIB_TYPE_1_CYS"/>
    <property type="match status" value="1"/>
</dbReference>
<keyword evidence="4" id="KW-0762">Sugar transport</keyword>